<sequence>MSDRRTMKHWVIKVNGSTKADVGPGENVEIGRRPIRPVADDGHRRLEINDKSRSVSKRHALFAVAENGGASITDLNSTNGSYVVNGEGLRRLEPNKDFIFPDSPMRLQFGDVPVDFVRIETEESGDGEQQVSDLFDYASSGAGNPDVEPHMASMSVDDILNLRAGEPTTAFSASDVATRLQRAASSFENEIDESSESVPSHSVDKASVLNEKKVTADDVASEKRSESGTMNPNEGRPVDRISLNVMGPETQAADVKARDLFKDAMENGLGNQTAQGVDAAQAQSASQLGETVNPVAAEKSVIDLPPKQKSAKQDSSIASRRDETQARSAAQPVQTQASVQTVAPQQKGNDGVANGVDSSAPGNDGVRTGAVQHAPNLGEGADSGRMVEDKSKATASNDQQKLSPFSRSEAGEVLFVPMEENSTSGAQRGDGQNTVSTVQTNVDATAESNTERNKFMRPVMSEADGTLSGQATRIAETQAFKPTFEPGSVFEKVSNGEFQQKAPEVEVEGMSSDEAKQTTDFSKQFEMAKHPQLLPFLAMNPSLYGDLYEWLSAIGNDDVDAALANNSGYNEYRNKAAEGREQQ</sequence>
<evidence type="ECO:0000259" key="3">
    <source>
        <dbReference type="PROSITE" id="PS50006"/>
    </source>
</evidence>
<feature type="compositionally biased region" description="Polar residues" evidence="2">
    <location>
        <begin position="393"/>
        <end position="406"/>
    </location>
</feature>
<dbReference type="EMBL" id="FMBL01000002">
    <property type="protein sequence ID" value="SCC79859.1"/>
    <property type="molecule type" value="Genomic_DNA"/>
</dbReference>
<evidence type="ECO:0000256" key="2">
    <source>
        <dbReference type="SAM" id="MobiDB-lite"/>
    </source>
</evidence>
<dbReference type="Pfam" id="PF25591">
    <property type="entry name" value="LRV_2"/>
    <property type="match status" value="1"/>
</dbReference>
<evidence type="ECO:0000313" key="4">
    <source>
        <dbReference type="EMBL" id="SCC79859.1"/>
    </source>
</evidence>
<feature type="domain" description="FHA" evidence="3">
    <location>
        <begin position="28"/>
        <end position="83"/>
    </location>
</feature>
<proteinExistence type="predicted"/>
<name>A0A1C4H4G7_9BIFI</name>
<feature type="region of interest" description="Disordered" evidence="2">
    <location>
        <begin position="272"/>
        <end position="435"/>
    </location>
</feature>
<evidence type="ECO:0000256" key="1">
    <source>
        <dbReference type="ARBA" id="ARBA00022553"/>
    </source>
</evidence>
<gene>
    <name evidence="4" type="ORF">GA0061077_0860</name>
</gene>
<feature type="compositionally biased region" description="Basic and acidic residues" evidence="2">
    <location>
        <begin position="210"/>
        <end position="226"/>
    </location>
</feature>
<protein>
    <submittedName>
        <fullName evidence="4">FHA domain-containing protein</fullName>
    </submittedName>
</protein>
<dbReference type="InterPro" id="IPR000253">
    <property type="entry name" value="FHA_dom"/>
</dbReference>
<dbReference type="Pfam" id="PF00498">
    <property type="entry name" value="FHA"/>
    <property type="match status" value="1"/>
</dbReference>
<dbReference type="Proteomes" id="UP000242610">
    <property type="component" value="Unassembled WGS sequence"/>
</dbReference>
<dbReference type="Gene3D" id="2.60.200.20">
    <property type="match status" value="1"/>
</dbReference>
<dbReference type="SUPFAM" id="SSF49879">
    <property type="entry name" value="SMAD/FHA domain"/>
    <property type="match status" value="1"/>
</dbReference>
<dbReference type="PROSITE" id="PS50006">
    <property type="entry name" value="FHA_DOMAIN"/>
    <property type="match status" value="1"/>
</dbReference>
<keyword evidence="1" id="KW-0597">Phosphoprotein</keyword>
<keyword evidence="5" id="KW-1185">Reference proteome</keyword>
<dbReference type="AlphaFoldDB" id="A0A1C4H4G7"/>
<dbReference type="STRING" id="1505727.GA0061077_0860"/>
<feature type="compositionally biased region" description="Polar residues" evidence="2">
    <location>
        <begin position="272"/>
        <end position="290"/>
    </location>
</feature>
<feature type="compositionally biased region" description="Polar residues" evidence="2">
    <location>
        <begin position="326"/>
        <end position="348"/>
    </location>
</feature>
<feature type="compositionally biased region" description="Polar residues" evidence="2">
    <location>
        <begin position="420"/>
        <end position="435"/>
    </location>
</feature>
<accession>A0A1C4H4G7</accession>
<organism evidence="4 5">
    <name type="scientific">Bifidobacterium commune</name>
    <dbReference type="NCBI Taxonomy" id="1505727"/>
    <lineage>
        <taxon>Bacteria</taxon>
        <taxon>Bacillati</taxon>
        <taxon>Actinomycetota</taxon>
        <taxon>Actinomycetes</taxon>
        <taxon>Bifidobacteriales</taxon>
        <taxon>Bifidobacteriaceae</taxon>
        <taxon>Bifidobacterium</taxon>
    </lineage>
</organism>
<feature type="region of interest" description="Disordered" evidence="2">
    <location>
        <begin position="187"/>
        <end position="259"/>
    </location>
</feature>
<dbReference type="InterPro" id="IPR057893">
    <property type="entry name" value="LRV_2"/>
</dbReference>
<dbReference type="InterPro" id="IPR008984">
    <property type="entry name" value="SMAD_FHA_dom_sf"/>
</dbReference>
<reference evidence="5" key="1">
    <citation type="submission" date="2016-08" db="EMBL/GenBank/DDBJ databases">
        <authorList>
            <person name="Varghese N."/>
            <person name="Submissions Spin"/>
        </authorList>
    </citation>
    <scope>NUCLEOTIDE SEQUENCE [LARGE SCALE GENOMIC DNA]</scope>
    <source>
        <strain evidence="5">R-52791</strain>
    </source>
</reference>
<dbReference type="RefSeq" id="WP_143249603.1">
    <property type="nucleotide sequence ID" value="NZ_FMBL01000002.1"/>
</dbReference>
<evidence type="ECO:0000313" key="5">
    <source>
        <dbReference type="Proteomes" id="UP000242610"/>
    </source>
</evidence>
<dbReference type="OrthoDB" id="3240300at2"/>